<dbReference type="Proteomes" id="UP000237640">
    <property type="component" value="Unassembled WGS sequence"/>
</dbReference>
<reference evidence="1 2" key="1">
    <citation type="submission" date="2018-03" db="EMBL/GenBank/DDBJ databases">
        <title>Genomic Encyclopedia of Archaeal and Bacterial Type Strains, Phase II (KMG-II): from individual species to whole genera.</title>
        <authorList>
            <person name="Goeker M."/>
        </authorList>
    </citation>
    <scope>NUCLEOTIDE SEQUENCE [LARGE SCALE GENOMIC DNA]</scope>
    <source>
        <strain evidence="1 2">DSM 25027</strain>
    </source>
</reference>
<dbReference type="PROSITE" id="PS51257">
    <property type="entry name" value="PROKAR_LIPOPROTEIN"/>
    <property type="match status" value="1"/>
</dbReference>
<keyword evidence="2" id="KW-1185">Reference proteome</keyword>
<evidence type="ECO:0000313" key="1">
    <source>
        <dbReference type="EMBL" id="PRX56071.1"/>
    </source>
</evidence>
<sequence>MVQRNLHFILIALLFFSQSCIDDDVDCAAVLCAGPPSIGLEILLDGENVFLNNTYIIDDVSLTGVTNNQIISSLFFDTVNENIVLVLTLTSVDSDFIQFDINLGGDFTIGLNLETFSPSPTGECCSGIPILEAVQINGEERDLATSPFIVNLN</sequence>
<proteinExistence type="predicted"/>
<organism evidence="1 2">
    <name type="scientific">Flagellimonas meridianipacifica</name>
    <dbReference type="NCBI Taxonomy" id="1080225"/>
    <lineage>
        <taxon>Bacteria</taxon>
        <taxon>Pseudomonadati</taxon>
        <taxon>Bacteroidota</taxon>
        <taxon>Flavobacteriia</taxon>
        <taxon>Flavobacteriales</taxon>
        <taxon>Flavobacteriaceae</taxon>
        <taxon>Flagellimonas</taxon>
    </lineage>
</organism>
<dbReference type="RefSeq" id="WP_106143087.1">
    <property type="nucleotide sequence ID" value="NZ_PVYX01000001.1"/>
</dbReference>
<name>A0A2T0MER7_9FLAO</name>
<comment type="caution">
    <text evidence="1">The sequence shown here is derived from an EMBL/GenBank/DDBJ whole genome shotgun (WGS) entry which is preliminary data.</text>
</comment>
<gene>
    <name evidence="1" type="ORF">CLV81_0059</name>
</gene>
<accession>A0A2T0MER7</accession>
<protein>
    <submittedName>
        <fullName evidence="1">Uncharacterized protein</fullName>
    </submittedName>
</protein>
<dbReference type="OrthoDB" id="1446795at2"/>
<dbReference type="AlphaFoldDB" id="A0A2T0MER7"/>
<evidence type="ECO:0000313" key="2">
    <source>
        <dbReference type="Proteomes" id="UP000237640"/>
    </source>
</evidence>
<dbReference type="EMBL" id="PVYX01000001">
    <property type="protein sequence ID" value="PRX56071.1"/>
    <property type="molecule type" value="Genomic_DNA"/>
</dbReference>